<comment type="caution">
    <text evidence="1">The sequence shown here is derived from an EMBL/GenBank/DDBJ whole genome shotgun (WGS) entry which is preliminary data.</text>
</comment>
<keyword evidence="2" id="KW-1185">Reference proteome</keyword>
<organism evidence="1 2">
    <name type="scientific">Selenomonas ruminis</name>
    <dbReference type="NCBI Taxonomy" id="2593411"/>
    <lineage>
        <taxon>Bacteria</taxon>
        <taxon>Bacillati</taxon>
        <taxon>Bacillota</taxon>
        <taxon>Negativicutes</taxon>
        <taxon>Selenomonadales</taxon>
        <taxon>Selenomonadaceae</taxon>
        <taxon>Selenomonas</taxon>
    </lineage>
</organism>
<dbReference type="SUPFAM" id="SSF52540">
    <property type="entry name" value="P-loop containing nucleoside triphosphate hydrolases"/>
    <property type="match status" value="1"/>
</dbReference>
<dbReference type="AlphaFoldDB" id="A0A5D6W990"/>
<dbReference type="Gene3D" id="3.20.20.140">
    <property type="entry name" value="Metal-dependent hydrolases"/>
    <property type="match status" value="1"/>
</dbReference>
<evidence type="ECO:0000313" key="2">
    <source>
        <dbReference type="Proteomes" id="UP000323646"/>
    </source>
</evidence>
<proteinExistence type="predicted"/>
<dbReference type="InterPro" id="IPR016195">
    <property type="entry name" value="Pol/histidinol_Pase-like"/>
</dbReference>
<dbReference type="InterPro" id="IPR027417">
    <property type="entry name" value="P-loop_NTPase"/>
</dbReference>
<dbReference type="Gene3D" id="3.40.50.300">
    <property type="entry name" value="P-loop containing nucleotide triphosphate hydrolases"/>
    <property type="match status" value="1"/>
</dbReference>
<dbReference type="EMBL" id="VTOY01000001">
    <property type="protein sequence ID" value="TYZ25061.1"/>
    <property type="molecule type" value="Genomic_DNA"/>
</dbReference>
<accession>A0A5D6W990</accession>
<evidence type="ECO:0000313" key="1">
    <source>
        <dbReference type="EMBL" id="TYZ25061.1"/>
    </source>
</evidence>
<dbReference type="OrthoDB" id="9804333at2"/>
<name>A0A5D6W990_9FIRM</name>
<reference evidence="1 2" key="1">
    <citation type="submission" date="2019-08" db="EMBL/GenBank/DDBJ databases">
        <title>Selenomonas sp. mPRGC5 and Selenomonas sp. mPRGC8 isolated from ruminal fluid of dairy goat (Capra hircus).</title>
        <authorList>
            <person name="Poothong S."/>
            <person name="Nuengjamnong C."/>
            <person name="Tanasupawat S."/>
        </authorList>
    </citation>
    <scope>NUCLEOTIDE SEQUENCE [LARGE SCALE GENOMIC DNA]</scope>
    <source>
        <strain evidence="2">mPRGC5</strain>
    </source>
</reference>
<sequence length="689" mass="79644">MFIKVRDDGMKKLDLHIHTVKTVSDHDFNFSITSLIKYIEKCHIDGIAITNHNMFDISQFREISDALKGVATVLPGIEINLGDSSFGHMICITERDEVEDFFTRCEEVRKRIQNKDDKITYDELSGIFNDMSKYLWIPHSDKKPHVDKNIIQKMKEYILCGEVGSVKKFIYSYKDDNSLIPVYFSDLRPTDELVEYPARQTYFNIDDVSVNAIKKSLLNRSSVSLTEDEGVGEFYALPNLPLSTGLNVVIGSRSSGKTHTLNKICSQNDNIKYIKQFALIETDPSKEARKFSDNIASKKSSFTDEYLEPFKNAVEMVKNISLESDEQAIDDYIVSLVKYAKETDRADMFSRCGLYNEREFPVRKMDNIINLINSVEILLDTRELKDVIETYIDRSSLVKLHSALIYKHNKDKEKSLKEKYVNNIVAKIKSALKCRSAATNITDVDFYKCQLNRVKVEKFNELVSLMKKEKIINSYDVEDFSVQIERKPFESAGALKAYSGRQNVHFREIMPIYKENPFDYLQRLKDMGAILDSDYYKYFISIECRVLNKYGFDVSGGERAEFNLLQEIADANNYDMLLIDEIESSFDNIFLKENVNHIIKEISKNMPVVLVTHNNTVGASIKPDFIVYTQRNIKNNEVSYELYYGRPSNKFLKTFKGKEICNIKAMLNCLEAGEIAYNERKRDYELLKN</sequence>
<dbReference type="SUPFAM" id="SSF89550">
    <property type="entry name" value="PHP domain-like"/>
    <property type="match status" value="1"/>
</dbReference>
<dbReference type="Proteomes" id="UP000323646">
    <property type="component" value="Unassembled WGS sequence"/>
</dbReference>
<protein>
    <submittedName>
        <fullName evidence="1">PHP domain-containing protein</fullName>
    </submittedName>
</protein>
<gene>
    <name evidence="1" type="ORF">FZ040_03275</name>
</gene>